<evidence type="ECO:0000256" key="4">
    <source>
        <dbReference type="ARBA" id="ARBA00023242"/>
    </source>
</evidence>
<feature type="compositionally biased region" description="Pro residues" evidence="5">
    <location>
        <begin position="76"/>
        <end position="86"/>
    </location>
</feature>
<dbReference type="AlphaFoldDB" id="A0A2R6NKP3"/>
<dbReference type="GO" id="GO:0006357">
    <property type="term" value="P:regulation of transcription by RNA polymerase II"/>
    <property type="evidence" value="ECO:0007669"/>
    <property type="project" value="TreeGrafter"/>
</dbReference>
<dbReference type="Pfam" id="PF12767">
    <property type="entry name" value="SAGA-Tad1"/>
    <property type="match status" value="1"/>
</dbReference>
<dbReference type="PANTHER" id="PTHR21277">
    <property type="entry name" value="TRANSCRIPTIONAL ADAPTER 1"/>
    <property type="match status" value="1"/>
</dbReference>
<accession>A0A2R6NKP3</accession>
<evidence type="ECO:0000256" key="3">
    <source>
        <dbReference type="ARBA" id="ARBA00023163"/>
    </source>
</evidence>
<dbReference type="GO" id="GO:0000124">
    <property type="term" value="C:SAGA complex"/>
    <property type="evidence" value="ECO:0007669"/>
    <property type="project" value="UniProtKB-ARBA"/>
</dbReference>
<reference evidence="6 7" key="1">
    <citation type="submission" date="2018-02" db="EMBL/GenBank/DDBJ databases">
        <title>Genome sequence of the basidiomycete white-rot fungus Phlebia centrifuga.</title>
        <authorList>
            <person name="Granchi Z."/>
            <person name="Peng M."/>
            <person name="de Vries R.P."/>
            <person name="Hilden K."/>
            <person name="Makela M.R."/>
            <person name="Grigoriev I."/>
            <person name="Riley R."/>
        </authorList>
    </citation>
    <scope>NUCLEOTIDE SEQUENCE [LARGE SCALE GENOMIC DNA]</scope>
    <source>
        <strain evidence="6 7">FBCC195</strain>
    </source>
</reference>
<keyword evidence="3" id="KW-0804">Transcription</keyword>
<evidence type="ECO:0000256" key="2">
    <source>
        <dbReference type="ARBA" id="ARBA00023015"/>
    </source>
</evidence>
<dbReference type="STRING" id="98765.A0A2R6NKP3"/>
<name>A0A2R6NKP3_9APHY</name>
<dbReference type="PANTHER" id="PTHR21277:SF5">
    <property type="entry name" value="TRANSCRIPTIONAL ADAPTER 1"/>
    <property type="match status" value="1"/>
</dbReference>
<keyword evidence="2" id="KW-0805">Transcription regulation</keyword>
<dbReference type="OrthoDB" id="10264870at2759"/>
<dbReference type="GO" id="GO:0003713">
    <property type="term" value="F:transcription coactivator activity"/>
    <property type="evidence" value="ECO:0007669"/>
    <property type="project" value="TreeGrafter"/>
</dbReference>
<comment type="caution">
    <text evidence="6">The sequence shown here is derived from an EMBL/GenBank/DDBJ whole genome shotgun (WGS) entry which is preliminary data.</text>
</comment>
<dbReference type="InterPro" id="IPR024738">
    <property type="entry name" value="Hfi1/Tada1"/>
</dbReference>
<dbReference type="Proteomes" id="UP000186601">
    <property type="component" value="Unassembled WGS sequence"/>
</dbReference>
<sequence>MSLSSTSTIKTQLSTALGPKAPLYYSTLQQYVSGSISRTEYDEQIKDCLGKDNVPIMQLHNSLIVSLFDTSAHLAPPTPPPEAPKLPPRKRRRTLPYQGPDDDVTTLRSSRLKRWTIGMGRRERDRLRSLESMALSTERKPRKGRDEIADERGVVLLNERGEPPGSRLPLHLASITRAPTLQHISDRINLISAQHNLGAPARQVSSLMMLGFEVGDIRPPFGEYSSHHSMQAKLKQLITEALSLTSTSHAITSIKTSGRHSSSHLSASSFDNLFTVSPAVLPNKSAAAMKLAVGENEAFDEEFLLKDREVRDQRWQMFALLGERSTIREALRTIP</sequence>
<evidence type="ECO:0000256" key="5">
    <source>
        <dbReference type="SAM" id="MobiDB-lite"/>
    </source>
</evidence>
<evidence type="ECO:0000313" key="6">
    <source>
        <dbReference type="EMBL" id="PSR72818.1"/>
    </source>
</evidence>
<dbReference type="GO" id="GO:0005634">
    <property type="term" value="C:nucleus"/>
    <property type="evidence" value="ECO:0007669"/>
    <property type="project" value="UniProtKB-SubCell"/>
</dbReference>
<protein>
    <recommendedName>
        <fullName evidence="8">Transcriptional regulator of RNA polII, SAGA, subunit-domain-containing protein</fullName>
    </recommendedName>
</protein>
<keyword evidence="4" id="KW-0539">Nucleus</keyword>
<organism evidence="6 7">
    <name type="scientific">Hermanssonia centrifuga</name>
    <dbReference type="NCBI Taxonomy" id="98765"/>
    <lineage>
        <taxon>Eukaryota</taxon>
        <taxon>Fungi</taxon>
        <taxon>Dikarya</taxon>
        <taxon>Basidiomycota</taxon>
        <taxon>Agaricomycotina</taxon>
        <taxon>Agaricomycetes</taxon>
        <taxon>Polyporales</taxon>
        <taxon>Meruliaceae</taxon>
        <taxon>Hermanssonia</taxon>
    </lineage>
</organism>
<evidence type="ECO:0000313" key="7">
    <source>
        <dbReference type="Proteomes" id="UP000186601"/>
    </source>
</evidence>
<dbReference type="EMBL" id="MLYV02001134">
    <property type="protein sequence ID" value="PSR72818.1"/>
    <property type="molecule type" value="Genomic_DNA"/>
</dbReference>
<comment type="subcellular location">
    <subcellularLocation>
        <location evidence="1">Nucleus</location>
    </subcellularLocation>
</comment>
<feature type="region of interest" description="Disordered" evidence="5">
    <location>
        <begin position="74"/>
        <end position="105"/>
    </location>
</feature>
<keyword evidence="7" id="KW-1185">Reference proteome</keyword>
<proteinExistence type="predicted"/>
<evidence type="ECO:0008006" key="8">
    <source>
        <dbReference type="Google" id="ProtNLM"/>
    </source>
</evidence>
<evidence type="ECO:0000256" key="1">
    <source>
        <dbReference type="ARBA" id="ARBA00004123"/>
    </source>
</evidence>
<gene>
    <name evidence="6" type="ORF">PHLCEN_2v11315</name>
</gene>